<evidence type="ECO:0000313" key="2">
    <source>
        <dbReference type="Proteomes" id="UP001139344"/>
    </source>
</evidence>
<protein>
    <submittedName>
        <fullName evidence="1">DUF4270 domain-containing protein</fullName>
    </submittedName>
</protein>
<evidence type="ECO:0000313" key="1">
    <source>
        <dbReference type="EMBL" id="MCG9970695.1"/>
    </source>
</evidence>
<dbReference type="InterPro" id="IPR025366">
    <property type="entry name" value="DUF4270"/>
</dbReference>
<dbReference type="EMBL" id="JAJSON010000009">
    <property type="protein sequence ID" value="MCG9970695.1"/>
    <property type="molecule type" value="Genomic_DNA"/>
</dbReference>
<dbReference type="Pfam" id="PF14092">
    <property type="entry name" value="DUF4270"/>
    <property type="match status" value="1"/>
</dbReference>
<gene>
    <name evidence="1" type="ORF">LU635_03515</name>
</gene>
<dbReference type="Proteomes" id="UP001139344">
    <property type="component" value="Unassembled WGS sequence"/>
</dbReference>
<comment type="caution">
    <text evidence="1">The sequence shown here is derived from an EMBL/GenBank/DDBJ whole genome shotgun (WGS) entry which is preliminary data.</text>
</comment>
<accession>A0A9X2A4U5</accession>
<reference evidence="1" key="1">
    <citation type="submission" date="2021-12" db="EMBL/GenBank/DDBJ databases">
        <title>Description of Gramella crocea sp. nov., a new bacterium isolated from activated sludge.</title>
        <authorList>
            <person name="Zhang X."/>
        </authorList>
    </citation>
    <scope>NUCLEOTIDE SEQUENCE</scope>
    <source>
        <strain evidence="1">YB25</strain>
    </source>
</reference>
<dbReference type="RefSeq" id="WP_240096240.1">
    <property type="nucleotide sequence ID" value="NZ_JAJSON010000009.1"/>
</dbReference>
<dbReference type="AlphaFoldDB" id="A0A9X2A4U5"/>
<organism evidence="1 2">
    <name type="scientific">Christiangramia crocea</name>
    <dbReference type="NCBI Taxonomy" id="2904124"/>
    <lineage>
        <taxon>Bacteria</taxon>
        <taxon>Pseudomonadati</taxon>
        <taxon>Bacteroidota</taxon>
        <taxon>Flavobacteriia</taxon>
        <taxon>Flavobacteriales</taxon>
        <taxon>Flavobacteriaceae</taxon>
        <taxon>Christiangramia</taxon>
    </lineage>
</organism>
<keyword evidence="2" id="KW-1185">Reference proteome</keyword>
<dbReference type="PROSITE" id="PS51257">
    <property type="entry name" value="PROKAR_LIPOPROTEIN"/>
    <property type="match status" value="1"/>
</dbReference>
<name>A0A9X2A4U5_9FLAO</name>
<sequence>MKLNRLLQMATFLVVVFVFVGCDEDYTDIGGEIINNPTDVELREIEVDAYSRKINSIQTNNLTNYFLGVNKNPVYGESTASIVTQLTLGSTDPSFGENVELDSVVMTIPYFSTEDVTSSDAENIEYVLDSVYGEGSFKLSVYETSYFLNDLDPNAGFEERQKYYSDQQQEIEENIVGEPLYVDENFQPSSDSFETYEISEAGVNDTIANTPALYAKLPVTYFKQKIIDKEGSEELLNNTSFKNYLRSLFIKAEANTTEGSQILFNLQNGKITLYYTYDVEEDGSTVRKRGKYNLNMSGGNKFNTYKGEFPETVLGAIESQAVGTGSENLYLKAQEGSMAVINLFPDPTVLDELKENNWLINEANLIFYVDQDKLNGAVEPERLYLYDLENNRILADYQTDATINESNPLVSRTNFSSRLERGEDENGIFYKLRVTQHVSNMIREDLDNVKLGLVITGNINNTNLSAVRNVEDVERVPGSTMLTPYGTVLHGDESSNEEKRLKLRIYYTDY</sequence>
<proteinExistence type="predicted"/>